<dbReference type="Proteomes" id="UP000593572">
    <property type="component" value="Unassembled WGS sequence"/>
</dbReference>
<organism evidence="1 2">
    <name type="scientific">Gossypium lobatum</name>
    <dbReference type="NCBI Taxonomy" id="34289"/>
    <lineage>
        <taxon>Eukaryota</taxon>
        <taxon>Viridiplantae</taxon>
        <taxon>Streptophyta</taxon>
        <taxon>Embryophyta</taxon>
        <taxon>Tracheophyta</taxon>
        <taxon>Spermatophyta</taxon>
        <taxon>Magnoliopsida</taxon>
        <taxon>eudicotyledons</taxon>
        <taxon>Gunneridae</taxon>
        <taxon>Pentapetalae</taxon>
        <taxon>rosids</taxon>
        <taxon>malvids</taxon>
        <taxon>Malvales</taxon>
        <taxon>Malvaceae</taxon>
        <taxon>Malvoideae</taxon>
        <taxon>Gossypium</taxon>
    </lineage>
</organism>
<evidence type="ECO:0000313" key="1">
    <source>
        <dbReference type="EMBL" id="MBA0552356.1"/>
    </source>
</evidence>
<dbReference type="EMBL" id="JABEZX010000003">
    <property type="protein sequence ID" value="MBA0552356.1"/>
    <property type="molecule type" value="Genomic_DNA"/>
</dbReference>
<feature type="non-terminal residue" evidence="1">
    <location>
        <position position="30"/>
    </location>
</feature>
<reference evidence="1 2" key="1">
    <citation type="journal article" date="2019" name="Genome Biol. Evol.">
        <title>Insights into the evolution of the New World diploid cottons (Gossypium, subgenus Houzingenia) based on genome sequencing.</title>
        <authorList>
            <person name="Grover C.E."/>
            <person name="Arick M.A. 2nd"/>
            <person name="Thrash A."/>
            <person name="Conover J.L."/>
            <person name="Sanders W.S."/>
            <person name="Peterson D.G."/>
            <person name="Frelichowski J.E."/>
            <person name="Scheffler J.A."/>
            <person name="Scheffler B.E."/>
            <person name="Wendel J.F."/>
        </authorList>
    </citation>
    <scope>NUCLEOTIDE SEQUENCE [LARGE SCALE GENOMIC DNA]</scope>
    <source>
        <strain evidence="1">157</strain>
        <tissue evidence="1">Leaf</tissue>
    </source>
</reference>
<sequence>MIEDEDINMMDGDVTTKFTDGVPTITFSER</sequence>
<dbReference type="AlphaFoldDB" id="A0A7J8LIT1"/>
<gene>
    <name evidence="1" type="ORF">Golob_023175</name>
</gene>
<protein>
    <submittedName>
        <fullName evidence="1">Uncharacterized protein</fullName>
    </submittedName>
</protein>
<evidence type="ECO:0000313" key="2">
    <source>
        <dbReference type="Proteomes" id="UP000593572"/>
    </source>
</evidence>
<accession>A0A7J8LIT1</accession>
<name>A0A7J8LIT1_9ROSI</name>
<comment type="caution">
    <text evidence="1">The sequence shown here is derived from an EMBL/GenBank/DDBJ whole genome shotgun (WGS) entry which is preliminary data.</text>
</comment>
<proteinExistence type="predicted"/>
<keyword evidence="2" id="KW-1185">Reference proteome</keyword>